<accession>A0A1I4HP93</accession>
<dbReference type="AlphaFoldDB" id="A0A1I4HP93"/>
<protein>
    <recommendedName>
        <fullName evidence="3">DUF2971 domain-containing protein</fullName>
    </recommendedName>
</protein>
<reference evidence="1 2" key="1">
    <citation type="submission" date="2016-10" db="EMBL/GenBank/DDBJ databases">
        <authorList>
            <person name="de Groot N.N."/>
        </authorList>
    </citation>
    <scope>NUCLEOTIDE SEQUENCE [LARGE SCALE GENOMIC DNA]</scope>
    <source>
        <strain evidence="1 2">DSM 16199</strain>
    </source>
</reference>
<name>A0A1I4HP93_9RHOB</name>
<dbReference type="RefSeq" id="WP_090190799.1">
    <property type="nucleotide sequence ID" value="NZ_FOTF01000019.1"/>
</dbReference>
<proteinExistence type="predicted"/>
<evidence type="ECO:0000313" key="2">
    <source>
        <dbReference type="Proteomes" id="UP000199550"/>
    </source>
</evidence>
<organism evidence="1 2">
    <name type="scientific">Loktanella salsilacus</name>
    <dbReference type="NCBI Taxonomy" id="195913"/>
    <lineage>
        <taxon>Bacteria</taxon>
        <taxon>Pseudomonadati</taxon>
        <taxon>Pseudomonadota</taxon>
        <taxon>Alphaproteobacteria</taxon>
        <taxon>Rhodobacterales</taxon>
        <taxon>Roseobacteraceae</taxon>
        <taxon>Loktanella</taxon>
    </lineage>
</organism>
<gene>
    <name evidence="1" type="ORF">SAMN04488004_11912</name>
</gene>
<dbReference type="OrthoDB" id="7852032at2"/>
<sequence>MAQRSTIIGDITRRTTIYRVFPRNRFFELFDEKKNALVQPTMWEDPFENFILKSPVRTAAGETGAFAFHGHVYGQCWTLKKRSDAMWRIYSPKTDAVRVRTTVGRLIDSLCAANKGVTNDSCFIGKVDYPPDFKLMKFARTVFKDGLTAEAVARSLLKKRDAFEHEAEVRLIYFEGQNKQHDGGVYKYTLDPLAAFDQFMIDPRLSYKKFRTFKDELVARTSIDEARIKRSLLYKPPEGFVVEIP</sequence>
<evidence type="ECO:0000313" key="1">
    <source>
        <dbReference type="EMBL" id="SFL43985.1"/>
    </source>
</evidence>
<dbReference type="STRING" id="195913.SAMN04488004_11912"/>
<dbReference type="Proteomes" id="UP000199550">
    <property type="component" value="Unassembled WGS sequence"/>
</dbReference>
<dbReference type="EMBL" id="FOTF01000019">
    <property type="protein sequence ID" value="SFL43985.1"/>
    <property type="molecule type" value="Genomic_DNA"/>
</dbReference>
<keyword evidence="2" id="KW-1185">Reference proteome</keyword>
<evidence type="ECO:0008006" key="3">
    <source>
        <dbReference type="Google" id="ProtNLM"/>
    </source>
</evidence>